<reference evidence="5 6" key="2">
    <citation type="submission" date="2020-04" db="EMBL/GenBank/DDBJ databases">
        <authorList>
            <person name="Fomenkov A."/>
            <person name="Anton B.P."/>
            <person name="Roberts R.J."/>
        </authorList>
    </citation>
    <scope>NUCLEOTIDE SEQUENCE [LARGE SCALE GENOMIC DNA]</scope>
    <source>
        <strain evidence="5 6">S2</strain>
    </source>
</reference>
<evidence type="ECO:0000256" key="1">
    <source>
        <dbReference type="ARBA" id="ARBA00022722"/>
    </source>
</evidence>
<evidence type="ECO:0000256" key="3">
    <source>
        <dbReference type="ARBA" id="ARBA00022801"/>
    </source>
</evidence>
<dbReference type="SMART" id="SM00927">
    <property type="entry name" value="MutH"/>
    <property type="match status" value="1"/>
</dbReference>
<organism evidence="5 6">
    <name type="scientific">Priestia megaterium</name>
    <name type="common">Bacillus megaterium</name>
    <dbReference type="NCBI Taxonomy" id="1404"/>
    <lineage>
        <taxon>Bacteria</taxon>
        <taxon>Bacillati</taxon>
        <taxon>Bacillota</taxon>
        <taxon>Bacilli</taxon>
        <taxon>Bacillales</taxon>
        <taxon>Bacillaceae</taxon>
        <taxon>Priestia</taxon>
    </lineage>
</organism>
<sequence length="447" mass="51763">MKFTTINELLSFTNNIKGKTFGELDKQSLLQKKQDKGALGKVVETGFYGYELNNESRADFDDLDVELKVTGFIKNKDQTKSAKERLSLSMIDYFNLVKQPFKFSSLLFKSKLLLIIWYEYKKGIPYKDFIIEDFQLYNMDQDLPIIEMDYRKIQQKVMTGEAHLLSEGDTSYLGAATKSASSKVKRKQPFSTIPAKPRAFSLKQGYLTGILRNPSNFPLSEYPLFTSIEEYLKSQLKPYFGLTQMKIFQAVAQKEITENIPKQLGKMISDILLGKDEELSEKHPLFAKTTHVIKNIPIDNNYYPLERFTFRNIVRSEFDLSWEESSWKSYFEEVTFALICYEGKGKKNGERVLKDVLTISFTDDDIELLEKSYEMVQNAISLHEISRLPYPGSFEGQVLEIAPRGRGGDKTYQSFFEKDVTKTCFMISKEFLYKKLTEQLSKKIQEI</sequence>
<dbReference type="GO" id="GO:0016787">
    <property type="term" value="F:hydrolase activity"/>
    <property type="evidence" value="ECO:0007669"/>
    <property type="project" value="UniProtKB-KW"/>
</dbReference>
<dbReference type="InterPro" id="IPR011337">
    <property type="entry name" value="DNA_rep_MutH/RE_typeII_Sau3AI"/>
</dbReference>
<dbReference type="InterPro" id="IPR011335">
    <property type="entry name" value="Restrct_endonuc-II-like"/>
</dbReference>
<dbReference type="CDD" id="cd22356">
    <property type="entry name" value="Sau3AI_N-like"/>
    <property type="match status" value="1"/>
</dbReference>
<feature type="domain" description="DNA mismatch repair MutH/Type II restriction enzyme Sau3AI" evidence="4">
    <location>
        <begin position="50"/>
        <end position="149"/>
    </location>
</feature>
<evidence type="ECO:0000259" key="4">
    <source>
        <dbReference type="SMART" id="SM00927"/>
    </source>
</evidence>
<accession>A0A6H1P4W6</accession>
<dbReference type="NCBIfam" id="NF040973">
    <property type="entry name" value="restrict_Sau3AI"/>
    <property type="match status" value="1"/>
</dbReference>
<name>A0A6H1P4W6_PRIMG</name>
<proteinExistence type="predicted"/>
<dbReference type="InterPro" id="IPR037057">
    <property type="entry name" value="DNA_rep_MutH/T2_RE_sf"/>
</dbReference>
<dbReference type="AlphaFoldDB" id="A0A6H1P4W6"/>
<dbReference type="SUPFAM" id="SSF52980">
    <property type="entry name" value="Restriction endonuclease-like"/>
    <property type="match status" value="2"/>
</dbReference>
<keyword evidence="2" id="KW-0255">Endonuclease</keyword>
<evidence type="ECO:0000256" key="2">
    <source>
        <dbReference type="ARBA" id="ARBA00022759"/>
    </source>
</evidence>
<dbReference type="Proteomes" id="UP000501868">
    <property type="component" value="Chromosome"/>
</dbReference>
<dbReference type="EMBL" id="CP051128">
    <property type="protein sequence ID" value="QIZ08505.1"/>
    <property type="molecule type" value="Genomic_DNA"/>
</dbReference>
<keyword evidence="3" id="KW-0378">Hydrolase</keyword>
<dbReference type="Gene3D" id="3.40.600.10">
    <property type="entry name" value="DNA mismatch repair MutH/Restriction endonuclease, type II"/>
    <property type="match status" value="2"/>
</dbReference>
<keyword evidence="1" id="KW-0540">Nuclease</keyword>
<dbReference type="Pfam" id="PF02976">
    <property type="entry name" value="MutH"/>
    <property type="match status" value="1"/>
</dbReference>
<dbReference type="GO" id="GO:0004519">
    <property type="term" value="F:endonuclease activity"/>
    <property type="evidence" value="ECO:0007669"/>
    <property type="project" value="UniProtKB-KW"/>
</dbReference>
<evidence type="ECO:0000313" key="5">
    <source>
        <dbReference type="EMBL" id="QIZ08505.1"/>
    </source>
</evidence>
<dbReference type="GO" id="GO:0003677">
    <property type="term" value="F:DNA binding"/>
    <property type="evidence" value="ECO:0007669"/>
    <property type="project" value="InterPro"/>
</dbReference>
<protein>
    <submittedName>
        <fullName evidence="5">DNA mismatch repair protein MutH</fullName>
    </submittedName>
</protein>
<reference evidence="5 6" key="1">
    <citation type="submission" date="2020-04" db="EMBL/GenBank/DDBJ databases">
        <title>Genome-Wide Identification of 5-Methylcytosine Sites in Bacterial Genomes By High-Throughput Sequencing of MspJI Restriction Fragments.</title>
        <authorList>
            <person name="Wu V."/>
        </authorList>
    </citation>
    <scope>NUCLEOTIDE SEQUENCE [LARGE SCALE GENOMIC DNA]</scope>
    <source>
        <strain evidence="5 6">S2</strain>
    </source>
</reference>
<gene>
    <name evidence="5" type="ORF">HFZ78_18810</name>
</gene>
<evidence type="ECO:0000313" key="6">
    <source>
        <dbReference type="Proteomes" id="UP000501868"/>
    </source>
</evidence>